<dbReference type="EMBL" id="CP006918">
    <property type="protein sequence ID" value="AHM81711.1"/>
    <property type="molecule type" value="Genomic_DNA"/>
</dbReference>
<evidence type="ECO:0000313" key="2">
    <source>
        <dbReference type="EMBL" id="AHM81711.1"/>
    </source>
</evidence>
<gene>
    <name evidence="2" type="ORF">KPNJ2_04939</name>
</gene>
<reference evidence="2 3" key="1">
    <citation type="journal article" date="2014" name="Proc. Natl. Acad. Sci. U.S.A.">
        <title>Molecular dissection of the evolution of carbapenem-resistant multilocus sequence type 258 Klebsiella pneumoniae.</title>
        <authorList>
            <person name="Deleo F.R."/>
            <person name="Chen L."/>
            <person name="Porcella S.F."/>
            <person name="Martens C.A."/>
            <person name="Kobayashi S.D."/>
            <person name="Porter A.R."/>
            <person name="Chavda K.D."/>
            <person name="Jacobs M.R."/>
            <person name="Mathema B."/>
            <person name="Olsen R.J."/>
            <person name="Bonomo R.A."/>
            <person name="Musser J.M."/>
            <person name="Kreiswirth B.N."/>
        </authorList>
    </citation>
    <scope>NUCLEOTIDE SEQUENCE [LARGE SCALE GENOMIC DNA]</scope>
    <source>
        <strain evidence="2">30684/NJST258_2</strain>
    </source>
</reference>
<evidence type="ECO:0000256" key="1">
    <source>
        <dbReference type="SAM" id="MobiDB-lite"/>
    </source>
</evidence>
<sequence>MYHNNERGQGARGSGKAEKREWKNVISVGFQVGGIG</sequence>
<dbReference type="KEGG" id="kps:KPNJ2_04939"/>
<dbReference type="AlphaFoldDB" id="W8VI88"/>
<accession>W8VI88</accession>
<protein>
    <submittedName>
        <fullName evidence="2">Uncharacterized protein</fullName>
    </submittedName>
</protein>
<evidence type="ECO:0000313" key="3">
    <source>
        <dbReference type="Proteomes" id="UP000019586"/>
    </source>
</evidence>
<name>W8VI88_KLEPN</name>
<dbReference type="HOGENOM" id="CLU_3356690_0_0_6"/>
<feature type="region of interest" description="Disordered" evidence="1">
    <location>
        <begin position="1"/>
        <end position="20"/>
    </location>
</feature>
<proteinExistence type="predicted"/>
<dbReference type="Proteomes" id="UP000019586">
    <property type="component" value="Chromosome"/>
</dbReference>
<organism evidence="2 3">
    <name type="scientific">Klebsiella pneumoniae 30684/NJST258_2</name>
    <dbReference type="NCBI Taxonomy" id="1420013"/>
    <lineage>
        <taxon>Bacteria</taxon>
        <taxon>Pseudomonadati</taxon>
        <taxon>Pseudomonadota</taxon>
        <taxon>Gammaproteobacteria</taxon>
        <taxon>Enterobacterales</taxon>
        <taxon>Enterobacteriaceae</taxon>
        <taxon>Klebsiella/Raoultella group</taxon>
        <taxon>Klebsiella</taxon>
        <taxon>Klebsiella pneumoniae complex</taxon>
    </lineage>
</organism>